<reference evidence="9 10" key="1">
    <citation type="submission" date="2017-08" db="EMBL/GenBank/DDBJ databases">
        <authorList>
            <person name="de Groot N.N."/>
        </authorList>
    </citation>
    <scope>NUCLEOTIDE SEQUENCE [LARGE SCALE GENOMIC DNA]</scope>
    <source>
        <strain evidence="9 10">JC228</strain>
    </source>
</reference>
<keyword evidence="10" id="KW-1185">Reference proteome</keyword>
<proteinExistence type="inferred from homology"/>
<dbReference type="InterPro" id="IPR050366">
    <property type="entry name" value="BP-dependent_transpt_permease"/>
</dbReference>
<dbReference type="PANTHER" id="PTHR43386:SF1">
    <property type="entry name" value="D,D-DIPEPTIDE TRANSPORT SYSTEM PERMEASE PROTEIN DDPC-RELATED"/>
    <property type="match status" value="1"/>
</dbReference>
<evidence type="ECO:0000313" key="9">
    <source>
        <dbReference type="EMBL" id="SNX74691.1"/>
    </source>
</evidence>
<comment type="similarity">
    <text evidence="7">Belongs to the binding-protein-dependent transport system permease family.</text>
</comment>
<organism evidence="9 10">
    <name type="scientific">Bacillus oleivorans</name>
    <dbReference type="NCBI Taxonomy" id="1448271"/>
    <lineage>
        <taxon>Bacteria</taxon>
        <taxon>Bacillati</taxon>
        <taxon>Bacillota</taxon>
        <taxon>Bacilli</taxon>
        <taxon>Bacillales</taxon>
        <taxon>Bacillaceae</taxon>
        <taxon>Bacillus</taxon>
    </lineage>
</organism>
<name>A0A285D4E0_9BACI</name>
<dbReference type="Pfam" id="PF00528">
    <property type="entry name" value="BPD_transp_1"/>
    <property type="match status" value="1"/>
</dbReference>
<feature type="transmembrane region" description="Helical" evidence="7">
    <location>
        <begin position="111"/>
        <end position="131"/>
    </location>
</feature>
<evidence type="ECO:0000259" key="8">
    <source>
        <dbReference type="PROSITE" id="PS50928"/>
    </source>
</evidence>
<dbReference type="CDD" id="cd06261">
    <property type="entry name" value="TM_PBP2"/>
    <property type="match status" value="1"/>
</dbReference>
<accession>A0A285D4E0</accession>
<keyword evidence="3" id="KW-1003">Cell membrane</keyword>
<feature type="transmembrane region" description="Helical" evidence="7">
    <location>
        <begin position="239"/>
        <end position="261"/>
    </location>
</feature>
<gene>
    <name evidence="9" type="ORF">SAMN05877753_11012</name>
</gene>
<keyword evidence="2 7" id="KW-0813">Transport</keyword>
<dbReference type="Proteomes" id="UP000219546">
    <property type="component" value="Unassembled WGS sequence"/>
</dbReference>
<evidence type="ECO:0000256" key="4">
    <source>
        <dbReference type="ARBA" id="ARBA00022692"/>
    </source>
</evidence>
<evidence type="ECO:0000313" key="10">
    <source>
        <dbReference type="Proteomes" id="UP000219546"/>
    </source>
</evidence>
<feature type="transmembrane region" description="Helical" evidence="7">
    <location>
        <begin position="137"/>
        <end position="154"/>
    </location>
</feature>
<dbReference type="PANTHER" id="PTHR43386">
    <property type="entry name" value="OLIGOPEPTIDE TRANSPORT SYSTEM PERMEASE PROTEIN APPC"/>
    <property type="match status" value="1"/>
</dbReference>
<keyword evidence="5 7" id="KW-1133">Transmembrane helix</keyword>
<dbReference type="GO" id="GO:0005886">
    <property type="term" value="C:plasma membrane"/>
    <property type="evidence" value="ECO:0007669"/>
    <property type="project" value="UniProtKB-SubCell"/>
</dbReference>
<dbReference type="EMBL" id="OAOP01000010">
    <property type="protein sequence ID" value="SNX74691.1"/>
    <property type="molecule type" value="Genomic_DNA"/>
</dbReference>
<sequence>MTVVKKRRSIPFFVGIGLVGLLAFMMIVSWFYTPYDPNSMDTVNRLAAPSWEHLFGTDNFGRDIFSRVMEGSQTAFIIGISSVSVGLFFGFLIGASAGYFGGWIDELAMRFIDAMFAFPGILLAIMLISVFEPGIKNTILALGIMSIPSFARIIRSSFIQYKQYDFVKASIAKGASSFRIIFHHILPNASSPILVAASLSFSGAILAESGLSYLGIGVQPPDPSWGRMLKEAQPYIASAPWYVVITGVIITIMVLGFNLLGDGIRDKQDKKA</sequence>
<evidence type="ECO:0000256" key="7">
    <source>
        <dbReference type="RuleBase" id="RU363032"/>
    </source>
</evidence>
<comment type="subcellular location">
    <subcellularLocation>
        <location evidence="1 7">Cell membrane</location>
        <topology evidence="1 7">Multi-pass membrane protein</topology>
    </subcellularLocation>
</comment>
<keyword evidence="6 7" id="KW-0472">Membrane</keyword>
<dbReference type="Gene3D" id="1.10.3720.10">
    <property type="entry name" value="MetI-like"/>
    <property type="match status" value="1"/>
</dbReference>
<dbReference type="SUPFAM" id="SSF161098">
    <property type="entry name" value="MetI-like"/>
    <property type="match status" value="1"/>
</dbReference>
<dbReference type="InterPro" id="IPR035906">
    <property type="entry name" value="MetI-like_sf"/>
</dbReference>
<evidence type="ECO:0000256" key="5">
    <source>
        <dbReference type="ARBA" id="ARBA00022989"/>
    </source>
</evidence>
<evidence type="ECO:0000256" key="2">
    <source>
        <dbReference type="ARBA" id="ARBA00022448"/>
    </source>
</evidence>
<dbReference type="AlphaFoldDB" id="A0A285D4E0"/>
<evidence type="ECO:0000256" key="3">
    <source>
        <dbReference type="ARBA" id="ARBA00022475"/>
    </source>
</evidence>
<keyword evidence="4 7" id="KW-0812">Transmembrane</keyword>
<protein>
    <submittedName>
        <fullName evidence="9">Peptide/nickel transport system permease protein</fullName>
    </submittedName>
</protein>
<feature type="transmembrane region" description="Helical" evidence="7">
    <location>
        <begin position="75"/>
        <end position="99"/>
    </location>
</feature>
<dbReference type="PROSITE" id="PS50928">
    <property type="entry name" value="ABC_TM1"/>
    <property type="match status" value="1"/>
</dbReference>
<dbReference type="InterPro" id="IPR000515">
    <property type="entry name" value="MetI-like"/>
</dbReference>
<feature type="domain" description="ABC transmembrane type-1" evidence="8">
    <location>
        <begin position="72"/>
        <end position="261"/>
    </location>
</feature>
<dbReference type="GO" id="GO:0055085">
    <property type="term" value="P:transmembrane transport"/>
    <property type="evidence" value="ECO:0007669"/>
    <property type="project" value="InterPro"/>
</dbReference>
<evidence type="ECO:0000256" key="6">
    <source>
        <dbReference type="ARBA" id="ARBA00023136"/>
    </source>
</evidence>
<evidence type="ECO:0000256" key="1">
    <source>
        <dbReference type="ARBA" id="ARBA00004651"/>
    </source>
</evidence>
<feature type="transmembrane region" description="Helical" evidence="7">
    <location>
        <begin position="12"/>
        <end position="32"/>
    </location>
</feature>